<name>W1EVG5_ECOLX</name>
<proteinExistence type="predicted"/>
<organism evidence="1 2">
    <name type="scientific">Escherichia coli ISC7</name>
    <dbReference type="NCBI Taxonomy" id="1432555"/>
    <lineage>
        <taxon>Bacteria</taxon>
        <taxon>Pseudomonadati</taxon>
        <taxon>Pseudomonadota</taxon>
        <taxon>Gammaproteobacteria</taxon>
        <taxon>Enterobacterales</taxon>
        <taxon>Enterobacteriaceae</taxon>
        <taxon>Escherichia</taxon>
    </lineage>
</organism>
<accession>W1EVG5</accession>
<comment type="caution">
    <text evidence="1">The sequence shown here is derived from an EMBL/GenBank/DDBJ whole genome shotgun (WGS) entry which is preliminary data.</text>
</comment>
<dbReference type="EMBL" id="CBWN010000036">
    <property type="protein sequence ID" value="CDL25540.1"/>
    <property type="molecule type" value="Genomic_DNA"/>
</dbReference>
<dbReference type="AlphaFoldDB" id="W1EVG5"/>
<dbReference type="Proteomes" id="UP000019199">
    <property type="component" value="Unassembled WGS sequence"/>
</dbReference>
<evidence type="ECO:0000313" key="2">
    <source>
        <dbReference type="Proteomes" id="UP000019199"/>
    </source>
</evidence>
<sequence length="43" mass="4708">MSTPHLATNALSDIKVPENISGIFNSTAKLTIYSGNIYHFINN</sequence>
<evidence type="ECO:0000313" key="1">
    <source>
        <dbReference type="EMBL" id="CDL25540.1"/>
    </source>
</evidence>
<protein>
    <submittedName>
        <fullName evidence="1">Uncharacterized protein</fullName>
    </submittedName>
</protein>
<reference evidence="1 2" key="1">
    <citation type="submission" date="2013-10" db="EMBL/GenBank/DDBJ databases">
        <title>Antibiotic resistance diversity of beta-lactamase producers in the General Hospital Vienna.</title>
        <authorList>
            <person name="Barisic I."/>
            <person name="Mitteregger D."/>
            <person name="Hirschl A.M."/>
            <person name="Noehammer C."/>
            <person name="Wiesinger-Mayr H."/>
        </authorList>
    </citation>
    <scope>NUCLEOTIDE SEQUENCE [LARGE SCALE GENOMIC DNA]</scope>
    <source>
        <strain evidence="1 2">ISC7</strain>
    </source>
</reference>